<dbReference type="STRING" id="1920490.GCA_001895925_05206"/>
<evidence type="ECO:0000313" key="10">
    <source>
        <dbReference type="EMBL" id="PSB17198.1"/>
    </source>
</evidence>
<dbReference type="EMBL" id="PVWG01000031">
    <property type="protein sequence ID" value="PSB17198.1"/>
    <property type="molecule type" value="Genomic_DNA"/>
</dbReference>
<proteinExistence type="inferred from homology"/>
<dbReference type="RefSeq" id="WP_073074093.1">
    <property type="nucleotide sequence ID" value="NZ_MPPI01000029.1"/>
</dbReference>
<gene>
    <name evidence="10" type="ORF">C7B65_19415</name>
</gene>
<evidence type="ECO:0000256" key="7">
    <source>
        <dbReference type="ARBA" id="ARBA00023078"/>
    </source>
</evidence>
<dbReference type="GO" id="GO:0015979">
    <property type="term" value="P:photosynthesis"/>
    <property type="evidence" value="ECO:0007669"/>
    <property type="project" value="UniProtKB-KW"/>
</dbReference>
<reference evidence="10 11" key="1">
    <citation type="submission" date="2018-02" db="EMBL/GenBank/DDBJ databases">
        <authorList>
            <person name="Cohen D.B."/>
            <person name="Kent A.D."/>
        </authorList>
    </citation>
    <scope>NUCLEOTIDE SEQUENCE [LARGE SCALE GENOMIC DNA]</scope>
    <source>
        <strain evidence="10 11">ULC007</strain>
    </source>
</reference>
<dbReference type="Pfam" id="PF01241">
    <property type="entry name" value="PSI_PSAK"/>
    <property type="match status" value="1"/>
</dbReference>
<evidence type="ECO:0000256" key="8">
    <source>
        <dbReference type="ARBA" id="ARBA00023136"/>
    </source>
</evidence>
<accession>A0A2T1D9M6</accession>
<dbReference type="GO" id="GO:0042651">
    <property type="term" value="C:thylakoid membrane"/>
    <property type="evidence" value="ECO:0007669"/>
    <property type="project" value="InterPro"/>
</dbReference>
<evidence type="ECO:0000313" key="11">
    <source>
        <dbReference type="Proteomes" id="UP000238634"/>
    </source>
</evidence>
<organism evidence="10 11">
    <name type="scientific">Phormidesmis priestleyi ULC007</name>
    <dbReference type="NCBI Taxonomy" id="1920490"/>
    <lineage>
        <taxon>Bacteria</taxon>
        <taxon>Bacillati</taxon>
        <taxon>Cyanobacteriota</taxon>
        <taxon>Cyanophyceae</taxon>
        <taxon>Leptolyngbyales</taxon>
        <taxon>Leptolyngbyaceae</taxon>
        <taxon>Phormidesmis</taxon>
    </lineage>
</organism>
<sequence length="99" mass="10815">MRRREIPVISSLFFVAQFAIPGTELWHWEGTPVIIGACLLVLLIASRTIKYPHTGAKMPLPFSKSLFNDISVAGFLASMSFGHILGFLATLALANTVAR</sequence>
<dbReference type="OrthoDB" id="461530at2"/>
<comment type="caution">
    <text evidence="10">The sequence shown here is derived from an EMBL/GenBank/DDBJ whole genome shotgun (WGS) entry which is preliminary data.</text>
</comment>
<reference evidence="10 11" key="2">
    <citation type="submission" date="2018-03" db="EMBL/GenBank/DDBJ databases">
        <title>The ancient ancestry and fast evolution of plastids.</title>
        <authorList>
            <person name="Moore K.R."/>
            <person name="Magnabosco C."/>
            <person name="Momper L."/>
            <person name="Gold D.A."/>
            <person name="Bosak T."/>
            <person name="Fournier G.P."/>
        </authorList>
    </citation>
    <scope>NUCLEOTIDE SEQUENCE [LARGE SCALE GENOMIC DNA]</scope>
    <source>
        <strain evidence="10 11">ULC007</strain>
    </source>
</reference>
<dbReference type="Gene3D" id="1.20.860.20">
    <property type="entry name" value="Photosystem I PsaK, reaction centre"/>
    <property type="match status" value="1"/>
</dbReference>
<evidence type="ECO:0000256" key="4">
    <source>
        <dbReference type="ARBA" id="ARBA00022692"/>
    </source>
</evidence>
<dbReference type="AlphaFoldDB" id="A0A2T1D9M6"/>
<comment type="subcellular location">
    <subcellularLocation>
        <location evidence="1">Membrane</location>
        <topology evidence="1">Multi-pass membrane protein</topology>
    </subcellularLocation>
</comment>
<comment type="similarity">
    <text evidence="2">Belongs to the PsaG/PsaK family.</text>
</comment>
<keyword evidence="8 9" id="KW-0472">Membrane</keyword>
<evidence type="ECO:0000256" key="3">
    <source>
        <dbReference type="ARBA" id="ARBA00022531"/>
    </source>
</evidence>
<keyword evidence="4 9" id="KW-0812">Transmembrane</keyword>
<name>A0A2T1D9M6_9CYAN</name>
<evidence type="ECO:0000256" key="2">
    <source>
        <dbReference type="ARBA" id="ARBA00006458"/>
    </source>
</evidence>
<protein>
    <submittedName>
        <fullName evidence="10">Photosystem I reaction center subunit X</fullName>
    </submittedName>
</protein>
<evidence type="ECO:0000256" key="5">
    <source>
        <dbReference type="ARBA" id="ARBA00022836"/>
    </source>
</evidence>
<keyword evidence="6 9" id="KW-1133">Transmembrane helix</keyword>
<evidence type="ECO:0000256" key="9">
    <source>
        <dbReference type="SAM" id="Phobius"/>
    </source>
</evidence>
<keyword evidence="3" id="KW-0602">Photosynthesis</keyword>
<keyword evidence="11" id="KW-1185">Reference proteome</keyword>
<evidence type="ECO:0000256" key="1">
    <source>
        <dbReference type="ARBA" id="ARBA00004141"/>
    </source>
</evidence>
<dbReference type="InterPro" id="IPR000549">
    <property type="entry name" value="PSI_PsaG/PsaK"/>
</dbReference>
<keyword evidence="5" id="KW-0603">Photosystem I</keyword>
<keyword evidence="7" id="KW-0793">Thylakoid</keyword>
<dbReference type="NCBIfam" id="NF009693">
    <property type="entry name" value="PRK13216.1"/>
    <property type="match status" value="1"/>
</dbReference>
<feature type="transmembrane region" description="Helical" evidence="9">
    <location>
        <begin position="70"/>
        <end position="94"/>
    </location>
</feature>
<dbReference type="Proteomes" id="UP000238634">
    <property type="component" value="Unassembled WGS sequence"/>
</dbReference>
<dbReference type="GO" id="GO:0009522">
    <property type="term" value="C:photosystem I"/>
    <property type="evidence" value="ECO:0007669"/>
    <property type="project" value="UniProtKB-KW"/>
</dbReference>
<evidence type="ECO:0000256" key="6">
    <source>
        <dbReference type="ARBA" id="ARBA00022989"/>
    </source>
</evidence>
<dbReference type="InterPro" id="IPR035982">
    <property type="entry name" value="PSI_centre_PsaK_sf"/>
</dbReference>
<feature type="transmembrane region" description="Helical" evidence="9">
    <location>
        <begin position="31"/>
        <end position="49"/>
    </location>
</feature>
<dbReference type="InterPro" id="IPR037101">
    <property type="entry name" value="PSI_PsaK_bact"/>
</dbReference>
<dbReference type="SUPFAM" id="SSF81563">
    <property type="entry name" value="Photosystem I reaction center subunit X, PsaK"/>
    <property type="match status" value="1"/>
</dbReference>